<feature type="signal peptide" evidence="2">
    <location>
        <begin position="1"/>
        <end position="22"/>
    </location>
</feature>
<feature type="chain" id="PRO_5040972824" evidence="2">
    <location>
        <begin position="23"/>
        <end position="229"/>
    </location>
</feature>
<dbReference type="PANTHER" id="PTHR12403">
    <property type="entry name" value="TRAFFICKING PROTEIN PARTICLE COMPLEX SUBUNIT 2"/>
    <property type="match status" value="1"/>
</dbReference>
<dbReference type="OrthoDB" id="10252102at2759"/>
<reference evidence="3" key="1">
    <citation type="submission" date="2022-12" db="EMBL/GenBank/DDBJ databases">
        <authorList>
            <person name="Petersen C."/>
        </authorList>
    </citation>
    <scope>NUCLEOTIDE SEQUENCE</scope>
    <source>
        <strain evidence="3">IBT 29495</strain>
    </source>
</reference>
<dbReference type="CDD" id="cd14825">
    <property type="entry name" value="TRAPPC2_sedlin"/>
    <property type="match status" value="1"/>
</dbReference>
<dbReference type="AlphaFoldDB" id="A0A9W9XU69"/>
<name>A0A9W9XU69_9EURO</name>
<organism evidence="3 4">
    <name type="scientific">Penicillium fimorum</name>
    <dbReference type="NCBI Taxonomy" id="1882269"/>
    <lineage>
        <taxon>Eukaryota</taxon>
        <taxon>Fungi</taxon>
        <taxon>Dikarya</taxon>
        <taxon>Ascomycota</taxon>
        <taxon>Pezizomycotina</taxon>
        <taxon>Eurotiomycetes</taxon>
        <taxon>Eurotiomycetidae</taxon>
        <taxon>Eurotiales</taxon>
        <taxon>Aspergillaceae</taxon>
        <taxon>Penicillium</taxon>
    </lineage>
</organism>
<protein>
    <submittedName>
        <fullName evidence="3">Trafficking protein particle complex subunit 2/Sedlin</fullName>
    </submittedName>
</protein>
<feature type="region of interest" description="Disordered" evidence="1">
    <location>
        <begin position="145"/>
        <end position="182"/>
    </location>
</feature>
<gene>
    <name evidence="3" type="ORF">N7463_005820</name>
</gene>
<dbReference type="EMBL" id="JAPWDS010000003">
    <property type="protein sequence ID" value="KAJ5502946.1"/>
    <property type="molecule type" value="Genomic_DNA"/>
</dbReference>
<evidence type="ECO:0000256" key="2">
    <source>
        <dbReference type="SAM" id="SignalP"/>
    </source>
</evidence>
<feature type="non-terminal residue" evidence="3">
    <location>
        <position position="1"/>
    </location>
</feature>
<proteinExistence type="predicted"/>
<dbReference type="GO" id="GO:0006888">
    <property type="term" value="P:endoplasmic reticulum to Golgi vesicle-mediated transport"/>
    <property type="evidence" value="ECO:0007669"/>
    <property type="project" value="InterPro"/>
</dbReference>
<feature type="compositionally biased region" description="Low complexity" evidence="1">
    <location>
        <begin position="145"/>
        <end position="175"/>
    </location>
</feature>
<dbReference type="SUPFAM" id="SSF64356">
    <property type="entry name" value="SNARE-like"/>
    <property type="match status" value="1"/>
</dbReference>
<sequence>AYIFTWASSLLISHVMAAASKATTPSSSTVNGSISTLNNPKLLKMSYYFTILSPTDTPLFNIAFGTSKGGGDGIARFRFPETAQYMNQFIIHSSLDILEEAQWTNSGMYLKHIDTYPPAAAYITAFLTPSGARFLLLHQPPNLPSSTNTGSGLGSSSLLGTAGSTTRASSSSIAANPTSPQTEEAVRQFMNEVYENYVKTAMSPFYKQGMEIKSPVFRTRVTAAGKKWL</sequence>
<evidence type="ECO:0000256" key="1">
    <source>
        <dbReference type="SAM" id="MobiDB-lite"/>
    </source>
</evidence>
<evidence type="ECO:0000313" key="4">
    <source>
        <dbReference type="Proteomes" id="UP001149954"/>
    </source>
</evidence>
<dbReference type="GO" id="GO:0005737">
    <property type="term" value="C:cytoplasm"/>
    <property type="evidence" value="ECO:0007669"/>
    <property type="project" value="GOC"/>
</dbReference>
<dbReference type="InterPro" id="IPR006722">
    <property type="entry name" value="Sedlin"/>
</dbReference>
<evidence type="ECO:0000313" key="3">
    <source>
        <dbReference type="EMBL" id="KAJ5502946.1"/>
    </source>
</evidence>
<dbReference type="Pfam" id="PF04628">
    <property type="entry name" value="Sedlin_N"/>
    <property type="match status" value="1"/>
</dbReference>
<dbReference type="Proteomes" id="UP001149954">
    <property type="component" value="Unassembled WGS sequence"/>
</dbReference>
<comment type="caution">
    <text evidence="3">The sequence shown here is derived from an EMBL/GenBank/DDBJ whole genome shotgun (WGS) entry which is preliminary data.</text>
</comment>
<keyword evidence="4" id="KW-1185">Reference proteome</keyword>
<dbReference type="InterPro" id="IPR011012">
    <property type="entry name" value="Longin-like_dom_sf"/>
</dbReference>
<dbReference type="Gene3D" id="3.30.450.70">
    <property type="match status" value="1"/>
</dbReference>
<reference evidence="3" key="2">
    <citation type="journal article" date="2023" name="IMA Fungus">
        <title>Comparative genomic study of the Penicillium genus elucidates a diverse pangenome and 15 lateral gene transfer events.</title>
        <authorList>
            <person name="Petersen C."/>
            <person name="Sorensen T."/>
            <person name="Nielsen M.R."/>
            <person name="Sondergaard T.E."/>
            <person name="Sorensen J.L."/>
            <person name="Fitzpatrick D.A."/>
            <person name="Frisvad J.C."/>
            <person name="Nielsen K.L."/>
        </authorList>
    </citation>
    <scope>NUCLEOTIDE SEQUENCE</scope>
    <source>
        <strain evidence="3">IBT 29495</strain>
    </source>
</reference>
<accession>A0A9W9XU69</accession>
<keyword evidence="2" id="KW-0732">Signal</keyword>